<keyword evidence="5" id="KW-1185">Reference proteome</keyword>
<name>A0AAV2S504_MEGNR</name>
<dbReference type="GO" id="GO:0008270">
    <property type="term" value="F:zinc ion binding"/>
    <property type="evidence" value="ECO:0007669"/>
    <property type="project" value="UniProtKB-KW"/>
</dbReference>
<comment type="caution">
    <text evidence="4">The sequence shown here is derived from an EMBL/GenBank/DDBJ whole genome shotgun (WGS) entry which is preliminary data.</text>
</comment>
<evidence type="ECO:0000256" key="1">
    <source>
        <dbReference type="PROSITE-ProRule" id="PRU00047"/>
    </source>
</evidence>
<keyword evidence="1" id="KW-0863">Zinc-finger</keyword>
<evidence type="ECO:0000313" key="5">
    <source>
        <dbReference type="Proteomes" id="UP001497623"/>
    </source>
</evidence>
<dbReference type="InterPro" id="IPR001878">
    <property type="entry name" value="Znf_CCHC"/>
</dbReference>
<evidence type="ECO:0000259" key="3">
    <source>
        <dbReference type="PROSITE" id="PS50158"/>
    </source>
</evidence>
<dbReference type="AlphaFoldDB" id="A0AAV2S504"/>
<feature type="domain" description="CCHC-type" evidence="3">
    <location>
        <begin position="209"/>
        <end position="224"/>
    </location>
</feature>
<dbReference type="PROSITE" id="PS50158">
    <property type="entry name" value="ZF_CCHC"/>
    <property type="match status" value="1"/>
</dbReference>
<proteinExistence type="predicted"/>
<evidence type="ECO:0000256" key="2">
    <source>
        <dbReference type="SAM" id="MobiDB-lite"/>
    </source>
</evidence>
<protein>
    <recommendedName>
        <fullName evidence="3">CCHC-type domain-containing protein</fullName>
    </recommendedName>
</protein>
<evidence type="ECO:0000313" key="4">
    <source>
        <dbReference type="EMBL" id="CAL4159594.1"/>
    </source>
</evidence>
<dbReference type="EMBL" id="CAXKWB010043628">
    <property type="protein sequence ID" value="CAL4159594.1"/>
    <property type="molecule type" value="Genomic_DNA"/>
</dbReference>
<keyword evidence="1" id="KW-0479">Metal-binding</keyword>
<organism evidence="4 5">
    <name type="scientific">Meganyctiphanes norvegica</name>
    <name type="common">Northern krill</name>
    <name type="synonym">Thysanopoda norvegica</name>
    <dbReference type="NCBI Taxonomy" id="48144"/>
    <lineage>
        <taxon>Eukaryota</taxon>
        <taxon>Metazoa</taxon>
        <taxon>Ecdysozoa</taxon>
        <taxon>Arthropoda</taxon>
        <taxon>Crustacea</taxon>
        <taxon>Multicrustacea</taxon>
        <taxon>Malacostraca</taxon>
        <taxon>Eumalacostraca</taxon>
        <taxon>Eucarida</taxon>
        <taxon>Euphausiacea</taxon>
        <taxon>Euphausiidae</taxon>
        <taxon>Meganyctiphanes</taxon>
    </lineage>
</organism>
<accession>A0AAV2S504</accession>
<sequence length="404" mass="43902">MAGLGTGPPGDPGGGRKQIMITNLENVRKLTVTATDPNVKLSELSPFALSRYIGFIIQTSGPVAKPVKQGRVVPQFFQSSQQQQLTFDVHRRSGGVIITTVNGKQTRQLMAATKFGEINVSVSVPVGPNTIKGVINVRGFDRTPVEEIVEELATEQVVDARHFRRKLPDQTFVNTNTVTLTFQTPVLPKQIKVGMLVVDVKPYVPYPMKCFRCHKYGHTAKWCRLPVDAVACGKCLGSHETRECAVTADKYLCAACPDKANHASVDRECPSYKYQKQICEVMAFQNLPFLEARKQIRPLATSYASVVVKKPNCRCQCTCQVAIEPVQVTEDSSAVMDTSVEGTSADDTLPSMPVVDSLLSSPAYQQAAGTGGASGSNTGKQNAKNKKKNSKTNQKSEASRPPTP</sequence>
<keyword evidence="1" id="KW-0862">Zinc</keyword>
<gene>
    <name evidence="4" type="ORF">MNOR_LOCUS32298</name>
</gene>
<reference evidence="4 5" key="1">
    <citation type="submission" date="2024-05" db="EMBL/GenBank/DDBJ databases">
        <authorList>
            <person name="Wallberg A."/>
        </authorList>
    </citation>
    <scope>NUCLEOTIDE SEQUENCE [LARGE SCALE GENOMIC DNA]</scope>
</reference>
<feature type="non-terminal residue" evidence="4">
    <location>
        <position position="404"/>
    </location>
</feature>
<dbReference type="GO" id="GO:0003676">
    <property type="term" value="F:nucleic acid binding"/>
    <property type="evidence" value="ECO:0007669"/>
    <property type="project" value="InterPro"/>
</dbReference>
<dbReference type="Proteomes" id="UP001497623">
    <property type="component" value="Unassembled WGS sequence"/>
</dbReference>
<feature type="region of interest" description="Disordered" evidence="2">
    <location>
        <begin position="341"/>
        <end position="404"/>
    </location>
</feature>